<proteinExistence type="predicted"/>
<keyword evidence="2" id="KW-1185">Reference proteome</keyword>
<sequence length="60" mass="6608">MSELEVFDIGINHIYREANNCAEALANDAPVSMKDLHIYHYSPSCIATLLYADLIGVALP</sequence>
<name>A0ACC0PZY1_RHOML</name>
<gene>
    <name evidence="1" type="ORF">RHMOL_Rhmol01G0007100</name>
</gene>
<evidence type="ECO:0000313" key="2">
    <source>
        <dbReference type="Proteomes" id="UP001062846"/>
    </source>
</evidence>
<evidence type="ECO:0000313" key="1">
    <source>
        <dbReference type="EMBL" id="KAI8570098.1"/>
    </source>
</evidence>
<dbReference type="Proteomes" id="UP001062846">
    <property type="component" value="Chromosome 1"/>
</dbReference>
<reference evidence="1" key="1">
    <citation type="submission" date="2022-02" db="EMBL/GenBank/DDBJ databases">
        <title>Plant Genome Project.</title>
        <authorList>
            <person name="Zhang R.-G."/>
        </authorList>
    </citation>
    <scope>NUCLEOTIDE SEQUENCE</scope>
    <source>
        <strain evidence="1">AT1</strain>
    </source>
</reference>
<organism evidence="1 2">
    <name type="scientific">Rhododendron molle</name>
    <name type="common">Chinese azalea</name>
    <name type="synonym">Azalea mollis</name>
    <dbReference type="NCBI Taxonomy" id="49168"/>
    <lineage>
        <taxon>Eukaryota</taxon>
        <taxon>Viridiplantae</taxon>
        <taxon>Streptophyta</taxon>
        <taxon>Embryophyta</taxon>
        <taxon>Tracheophyta</taxon>
        <taxon>Spermatophyta</taxon>
        <taxon>Magnoliopsida</taxon>
        <taxon>eudicotyledons</taxon>
        <taxon>Gunneridae</taxon>
        <taxon>Pentapetalae</taxon>
        <taxon>asterids</taxon>
        <taxon>Ericales</taxon>
        <taxon>Ericaceae</taxon>
        <taxon>Ericoideae</taxon>
        <taxon>Rhodoreae</taxon>
        <taxon>Rhododendron</taxon>
    </lineage>
</organism>
<protein>
    <submittedName>
        <fullName evidence="1">Uncharacterized protein</fullName>
    </submittedName>
</protein>
<comment type="caution">
    <text evidence="1">The sequence shown here is derived from an EMBL/GenBank/DDBJ whole genome shotgun (WGS) entry which is preliminary data.</text>
</comment>
<accession>A0ACC0PZY1</accession>
<dbReference type="EMBL" id="CM046388">
    <property type="protein sequence ID" value="KAI8570098.1"/>
    <property type="molecule type" value="Genomic_DNA"/>
</dbReference>